<organism evidence="2 3">
    <name type="scientific">Catellatospora methionotrophica</name>
    <dbReference type="NCBI Taxonomy" id="121620"/>
    <lineage>
        <taxon>Bacteria</taxon>
        <taxon>Bacillati</taxon>
        <taxon>Actinomycetota</taxon>
        <taxon>Actinomycetes</taxon>
        <taxon>Micromonosporales</taxon>
        <taxon>Micromonosporaceae</taxon>
        <taxon>Catellatospora</taxon>
    </lineage>
</organism>
<comment type="caution">
    <text evidence="2">The sequence shown here is derived from an EMBL/GenBank/DDBJ whole genome shotgun (WGS) entry which is preliminary data.</text>
</comment>
<dbReference type="InterPro" id="IPR036890">
    <property type="entry name" value="HATPase_C_sf"/>
</dbReference>
<reference evidence="2" key="1">
    <citation type="submission" date="2021-01" db="EMBL/GenBank/DDBJ databases">
        <title>Whole genome shotgun sequence of Catellatospora methionotrophica NBRC 14553.</title>
        <authorList>
            <person name="Komaki H."/>
            <person name="Tamura T."/>
        </authorList>
    </citation>
    <scope>NUCLEOTIDE SEQUENCE</scope>
    <source>
        <strain evidence="2">NBRC 14553</strain>
    </source>
</reference>
<evidence type="ECO:0000313" key="2">
    <source>
        <dbReference type="EMBL" id="GIG13854.1"/>
    </source>
</evidence>
<dbReference type="EMBL" id="BONJ01000008">
    <property type="protein sequence ID" value="GIG13854.1"/>
    <property type="molecule type" value="Genomic_DNA"/>
</dbReference>
<keyword evidence="3" id="KW-1185">Reference proteome</keyword>
<dbReference type="Gene3D" id="3.30.565.10">
    <property type="entry name" value="Histidine kinase-like ATPase, C-terminal domain"/>
    <property type="match status" value="1"/>
</dbReference>
<dbReference type="Pfam" id="PF13581">
    <property type="entry name" value="HATPase_c_2"/>
    <property type="match status" value="1"/>
</dbReference>
<evidence type="ECO:0000313" key="3">
    <source>
        <dbReference type="Proteomes" id="UP000660339"/>
    </source>
</evidence>
<dbReference type="Proteomes" id="UP000660339">
    <property type="component" value="Unassembled WGS sequence"/>
</dbReference>
<gene>
    <name evidence="2" type="ORF">Cme02nite_21860</name>
</gene>
<dbReference type="AlphaFoldDB" id="A0A8J3LE54"/>
<proteinExistence type="predicted"/>
<dbReference type="RefSeq" id="WP_203671173.1">
    <property type="nucleotide sequence ID" value="NZ_BAAATT010000022.1"/>
</dbReference>
<feature type="domain" description="Histidine kinase/HSP90-like ATPase" evidence="1">
    <location>
        <begin position="8"/>
        <end position="126"/>
    </location>
</feature>
<name>A0A8J3LE54_9ACTN</name>
<evidence type="ECO:0000259" key="1">
    <source>
        <dbReference type="Pfam" id="PF13581"/>
    </source>
</evidence>
<protein>
    <submittedName>
        <fullName evidence="2">Anti-sigma regulatory factor</fullName>
    </submittedName>
</protein>
<accession>A0A8J3LE54</accession>
<sequence>MATVRLEFTPEPAHVRTARLVGVAVARRAGVPDDQLDEVRLAIGEACARAVARHQRVGLRDVVSVAFSDGDRYVVQVWDHADDEEQITDEEQLTVDVSASLLQAIVKDLQVRPLEGGPGTEVQMAWPVRRASRLGR</sequence>
<dbReference type="InterPro" id="IPR003594">
    <property type="entry name" value="HATPase_dom"/>
</dbReference>